<keyword evidence="2" id="KW-1185">Reference proteome</keyword>
<sequence length="163" mass="18812">MAQSYIRIAVSLKKKRFSVNNINNLFGEMNHQRQGELSLSQTNMPLISNSKINQIHFYGTFPPQRNLIHNSEIQQIYFHPSMSSLPDVLSQTSTFNESAAPSQEGHKIQTLSIRQSLLFQASLHPRLMKIQRLKIPKLHLLNNMQEDLLRECLTEKLFGKLIN</sequence>
<dbReference type="Proteomes" id="UP000789342">
    <property type="component" value="Unassembled WGS sequence"/>
</dbReference>
<comment type="caution">
    <text evidence="1">The sequence shown here is derived from an EMBL/GenBank/DDBJ whole genome shotgun (WGS) entry which is preliminary data.</text>
</comment>
<reference evidence="1" key="1">
    <citation type="submission" date="2021-06" db="EMBL/GenBank/DDBJ databases">
        <authorList>
            <person name="Kallberg Y."/>
            <person name="Tangrot J."/>
            <person name="Rosling A."/>
        </authorList>
    </citation>
    <scope>NUCLEOTIDE SEQUENCE</scope>
    <source>
        <strain evidence="1">CL551</strain>
    </source>
</reference>
<dbReference type="AlphaFoldDB" id="A0A9N9AXA2"/>
<protein>
    <submittedName>
        <fullName evidence="1">8097_t:CDS:1</fullName>
    </submittedName>
</protein>
<accession>A0A9N9AXA2</accession>
<evidence type="ECO:0000313" key="2">
    <source>
        <dbReference type="Proteomes" id="UP000789342"/>
    </source>
</evidence>
<evidence type="ECO:0000313" key="1">
    <source>
        <dbReference type="EMBL" id="CAG8546823.1"/>
    </source>
</evidence>
<gene>
    <name evidence="1" type="ORF">AMORRO_LOCUS5387</name>
</gene>
<proteinExistence type="predicted"/>
<name>A0A9N9AXA2_9GLOM</name>
<dbReference type="EMBL" id="CAJVPV010003238">
    <property type="protein sequence ID" value="CAG8546823.1"/>
    <property type="molecule type" value="Genomic_DNA"/>
</dbReference>
<organism evidence="1 2">
    <name type="scientific">Acaulospora morrowiae</name>
    <dbReference type="NCBI Taxonomy" id="94023"/>
    <lineage>
        <taxon>Eukaryota</taxon>
        <taxon>Fungi</taxon>
        <taxon>Fungi incertae sedis</taxon>
        <taxon>Mucoromycota</taxon>
        <taxon>Glomeromycotina</taxon>
        <taxon>Glomeromycetes</taxon>
        <taxon>Diversisporales</taxon>
        <taxon>Acaulosporaceae</taxon>
        <taxon>Acaulospora</taxon>
    </lineage>
</organism>